<accession>A0A5C2RNZ9</accession>
<gene>
    <name evidence="1" type="ORF">L227DRAFT_486175</name>
</gene>
<name>A0A5C2RNZ9_9APHY</name>
<proteinExistence type="predicted"/>
<evidence type="ECO:0000313" key="1">
    <source>
        <dbReference type="EMBL" id="RPD52245.1"/>
    </source>
</evidence>
<dbReference type="Proteomes" id="UP000313359">
    <property type="component" value="Unassembled WGS sequence"/>
</dbReference>
<organism evidence="1 2">
    <name type="scientific">Lentinus tigrinus ALCF2SS1-6</name>
    <dbReference type="NCBI Taxonomy" id="1328759"/>
    <lineage>
        <taxon>Eukaryota</taxon>
        <taxon>Fungi</taxon>
        <taxon>Dikarya</taxon>
        <taxon>Basidiomycota</taxon>
        <taxon>Agaricomycotina</taxon>
        <taxon>Agaricomycetes</taxon>
        <taxon>Polyporales</taxon>
        <taxon>Polyporaceae</taxon>
        <taxon>Lentinus</taxon>
    </lineage>
</organism>
<dbReference type="OrthoDB" id="3246760at2759"/>
<feature type="non-terminal residue" evidence="1">
    <location>
        <position position="168"/>
    </location>
</feature>
<sequence>PFIHHVLAVYKTEQPELFRNELRVSPWTFDQLLAHVASDPIFANNSRNPQFPVEQQLAIALWRFGHYGNAAGLQKVANWAGVGKGYVLLATRRVVVALTRRDFLDETICMPTAEEKDEAKEWVEQHSCKAWRDGWLLVDGTLVPLYMRPYWYGESYYDRKCQYSLNIQ</sequence>
<protein>
    <submittedName>
        <fullName evidence="1">Uncharacterized protein</fullName>
    </submittedName>
</protein>
<dbReference type="AlphaFoldDB" id="A0A5C2RNZ9"/>
<dbReference type="STRING" id="1328759.A0A5C2RNZ9"/>
<dbReference type="EMBL" id="ML122385">
    <property type="protein sequence ID" value="RPD52245.1"/>
    <property type="molecule type" value="Genomic_DNA"/>
</dbReference>
<reference evidence="1" key="1">
    <citation type="journal article" date="2018" name="Genome Biol. Evol.">
        <title>Genomics and development of Lentinus tigrinus, a white-rot wood-decaying mushroom with dimorphic fruiting bodies.</title>
        <authorList>
            <person name="Wu B."/>
            <person name="Xu Z."/>
            <person name="Knudson A."/>
            <person name="Carlson A."/>
            <person name="Chen N."/>
            <person name="Kovaka S."/>
            <person name="LaButti K."/>
            <person name="Lipzen A."/>
            <person name="Pennachio C."/>
            <person name="Riley R."/>
            <person name="Schakwitz W."/>
            <person name="Umezawa K."/>
            <person name="Ohm R.A."/>
            <person name="Grigoriev I.V."/>
            <person name="Nagy L.G."/>
            <person name="Gibbons J."/>
            <person name="Hibbett D."/>
        </authorList>
    </citation>
    <scope>NUCLEOTIDE SEQUENCE [LARGE SCALE GENOMIC DNA]</scope>
    <source>
        <strain evidence="1">ALCF2SS1-6</strain>
    </source>
</reference>
<keyword evidence="2" id="KW-1185">Reference proteome</keyword>
<feature type="non-terminal residue" evidence="1">
    <location>
        <position position="1"/>
    </location>
</feature>
<evidence type="ECO:0000313" key="2">
    <source>
        <dbReference type="Proteomes" id="UP000313359"/>
    </source>
</evidence>